<dbReference type="InterPro" id="IPR016032">
    <property type="entry name" value="Sig_transdc_resp-reg_C-effctor"/>
</dbReference>
<feature type="DNA-binding region" description="OmpR/PhoB-type" evidence="5">
    <location>
        <begin position="12"/>
        <end position="110"/>
    </location>
</feature>
<organism evidence="7 8">
    <name type="scientific">Phytohabitans flavus</name>
    <dbReference type="NCBI Taxonomy" id="1076124"/>
    <lineage>
        <taxon>Bacteria</taxon>
        <taxon>Bacillati</taxon>
        <taxon>Actinomycetota</taxon>
        <taxon>Actinomycetes</taxon>
        <taxon>Micromonosporales</taxon>
        <taxon>Micromonosporaceae</taxon>
    </lineage>
</organism>
<dbReference type="GO" id="GO:0006355">
    <property type="term" value="P:regulation of DNA-templated transcription"/>
    <property type="evidence" value="ECO:0007669"/>
    <property type="project" value="InterPro"/>
</dbReference>
<dbReference type="GO" id="GO:0000160">
    <property type="term" value="P:phosphorelay signal transduction system"/>
    <property type="evidence" value="ECO:0007669"/>
    <property type="project" value="InterPro"/>
</dbReference>
<evidence type="ECO:0000259" key="6">
    <source>
        <dbReference type="PROSITE" id="PS51755"/>
    </source>
</evidence>
<dbReference type="InterPro" id="IPR001867">
    <property type="entry name" value="OmpR/PhoB-type_DNA-bd"/>
</dbReference>
<protein>
    <recommendedName>
        <fullName evidence="6">OmpR/PhoB-type domain-containing protein</fullName>
    </recommendedName>
</protein>
<dbReference type="Gene3D" id="1.25.40.10">
    <property type="entry name" value="Tetratricopeptide repeat domain"/>
    <property type="match status" value="1"/>
</dbReference>
<evidence type="ECO:0000256" key="5">
    <source>
        <dbReference type="PROSITE-ProRule" id="PRU01091"/>
    </source>
</evidence>
<dbReference type="Pfam" id="PF03704">
    <property type="entry name" value="BTAD"/>
    <property type="match status" value="1"/>
</dbReference>
<name>A0A6F8XR38_9ACTN</name>
<dbReference type="SUPFAM" id="SSF46894">
    <property type="entry name" value="C-terminal effector domain of the bipartite response regulators"/>
    <property type="match status" value="1"/>
</dbReference>
<dbReference type="SMART" id="SM00862">
    <property type="entry name" value="Trans_reg_C"/>
    <property type="match status" value="1"/>
</dbReference>
<evidence type="ECO:0000313" key="8">
    <source>
        <dbReference type="Proteomes" id="UP000502508"/>
    </source>
</evidence>
<dbReference type="Gene3D" id="1.10.10.10">
    <property type="entry name" value="Winged helix-like DNA-binding domain superfamily/Winged helix DNA-binding domain"/>
    <property type="match status" value="1"/>
</dbReference>
<keyword evidence="3 5" id="KW-0238">DNA-binding</keyword>
<proteinExistence type="inferred from homology"/>
<dbReference type="PANTHER" id="PTHR35807:SF1">
    <property type="entry name" value="TRANSCRIPTIONAL REGULATOR REDD"/>
    <property type="match status" value="1"/>
</dbReference>
<accession>A0A6F8XR38</accession>
<keyword evidence="2" id="KW-0805">Transcription regulation</keyword>
<dbReference type="KEGG" id="pfla:Pflav_027140"/>
<sequence length="272" mass="29744">MRRGGLTGPFPASTGEGEDDVEFCVLGPLTVCRDGRQLPIGPAQRRRVLATLLCHPNQSVPATRLVDAVWGDDPPRTARKNLQVHVYHLRRTLGDADLIASGSTGYGLRAEPSTIDAWRFERLVDGGQDASRRGELRRADELLSAGLAMWRGSAFTDLDFAGAARREALRLEELRLVALEARNEVRLRTGRHHGLVADLLAMLAEHPFRERLVGQAMTALYRDGRQTEALAVFHRTRCALAEEVGVDPGEPLTNVYKAILAGDELAVAKGNG</sequence>
<dbReference type="InterPro" id="IPR036388">
    <property type="entry name" value="WH-like_DNA-bd_sf"/>
</dbReference>
<dbReference type="PANTHER" id="PTHR35807">
    <property type="entry name" value="TRANSCRIPTIONAL REGULATOR REDD-RELATED"/>
    <property type="match status" value="1"/>
</dbReference>
<gene>
    <name evidence="7" type="ORF">Pflav_027140</name>
</gene>
<evidence type="ECO:0000256" key="1">
    <source>
        <dbReference type="ARBA" id="ARBA00005820"/>
    </source>
</evidence>
<dbReference type="EMBL" id="AP022870">
    <property type="protein sequence ID" value="BCB76304.1"/>
    <property type="molecule type" value="Genomic_DNA"/>
</dbReference>
<evidence type="ECO:0000256" key="3">
    <source>
        <dbReference type="ARBA" id="ARBA00023125"/>
    </source>
</evidence>
<dbReference type="GO" id="GO:0003677">
    <property type="term" value="F:DNA binding"/>
    <property type="evidence" value="ECO:0007669"/>
    <property type="project" value="UniProtKB-UniRule"/>
</dbReference>
<dbReference type="RefSeq" id="WP_173036392.1">
    <property type="nucleotide sequence ID" value="NZ_AP022870.1"/>
</dbReference>
<evidence type="ECO:0000313" key="7">
    <source>
        <dbReference type="EMBL" id="BCB76304.1"/>
    </source>
</evidence>
<dbReference type="PROSITE" id="PS51755">
    <property type="entry name" value="OMPR_PHOB"/>
    <property type="match status" value="1"/>
</dbReference>
<dbReference type="SMART" id="SM01043">
    <property type="entry name" value="BTAD"/>
    <property type="match status" value="1"/>
</dbReference>
<dbReference type="InterPro" id="IPR005158">
    <property type="entry name" value="BTAD"/>
</dbReference>
<dbReference type="InterPro" id="IPR011990">
    <property type="entry name" value="TPR-like_helical_dom_sf"/>
</dbReference>
<dbReference type="CDD" id="cd15831">
    <property type="entry name" value="BTAD"/>
    <property type="match status" value="1"/>
</dbReference>
<dbReference type="Pfam" id="PF00486">
    <property type="entry name" value="Trans_reg_C"/>
    <property type="match status" value="1"/>
</dbReference>
<comment type="similarity">
    <text evidence="1">Belongs to the AfsR/DnrI/RedD regulatory family.</text>
</comment>
<reference evidence="7 8" key="2">
    <citation type="submission" date="2020-03" db="EMBL/GenBank/DDBJ databases">
        <authorList>
            <person name="Ichikawa N."/>
            <person name="Kimura A."/>
            <person name="Kitahashi Y."/>
            <person name="Uohara A."/>
        </authorList>
    </citation>
    <scope>NUCLEOTIDE SEQUENCE [LARGE SCALE GENOMIC DNA]</scope>
    <source>
        <strain evidence="7 8">NBRC 107702</strain>
    </source>
</reference>
<evidence type="ECO:0000256" key="4">
    <source>
        <dbReference type="ARBA" id="ARBA00023163"/>
    </source>
</evidence>
<evidence type="ECO:0000256" key="2">
    <source>
        <dbReference type="ARBA" id="ARBA00023015"/>
    </source>
</evidence>
<dbReference type="SUPFAM" id="SSF48452">
    <property type="entry name" value="TPR-like"/>
    <property type="match status" value="1"/>
</dbReference>
<reference evidence="7 8" key="1">
    <citation type="submission" date="2020-03" db="EMBL/GenBank/DDBJ databases">
        <title>Whole genome shotgun sequence of Phytohabitans flavus NBRC 107702.</title>
        <authorList>
            <person name="Komaki H."/>
            <person name="Tamura T."/>
        </authorList>
    </citation>
    <scope>NUCLEOTIDE SEQUENCE [LARGE SCALE GENOMIC DNA]</scope>
    <source>
        <strain evidence="7 8">NBRC 107702</strain>
    </source>
</reference>
<dbReference type="AlphaFoldDB" id="A0A6F8XR38"/>
<keyword evidence="8" id="KW-1185">Reference proteome</keyword>
<dbReference type="InterPro" id="IPR051677">
    <property type="entry name" value="AfsR-DnrI-RedD_regulator"/>
</dbReference>
<feature type="domain" description="OmpR/PhoB-type" evidence="6">
    <location>
        <begin position="12"/>
        <end position="110"/>
    </location>
</feature>
<keyword evidence="4" id="KW-0804">Transcription</keyword>
<dbReference type="Proteomes" id="UP000502508">
    <property type="component" value="Chromosome"/>
</dbReference>